<feature type="transmembrane region" description="Helical" evidence="10">
    <location>
        <begin position="95"/>
        <end position="115"/>
    </location>
</feature>
<feature type="transmembrane region" description="Helical" evidence="10">
    <location>
        <begin position="27"/>
        <end position="47"/>
    </location>
</feature>
<evidence type="ECO:0000256" key="6">
    <source>
        <dbReference type="ARBA" id="ARBA00022989"/>
    </source>
</evidence>
<comment type="similarity">
    <text evidence="10">Belongs to the insect chemoreceptor superfamily. Heteromeric odorant receptor channel (TC 1.A.69) family.</text>
</comment>
<dbReference type="Pfam" id="PF02949">
    <property type="entry name" value="7tm_6"/>
    <property type="match status" value="1"/>
</dbReference>
<keyword evidence="12" id="KW-1185">Reference proteome</keyword>
<keyword evidence="6 10" id="KW-1133">Transmembrane helix</keyword>
<name>A0ABP1N4Z3_XYLVO</name>
<keyword evidence="9 10" id="KW-0807">Transducer</keyword>
<evidence type="ECO:0000256" key="7">
    <source>
        <dbReference type="ARBA" id="ARBA00023136"/>
    </source>
</evidence>
<gene>
    <name evidence="11" type="ORF">XYLVIOL_LOCUS1406</name>
</gene>
<protein>
    <recommendedName>
        <fullName evidence="10">Odorant receptor</fullName>
    </recommendedName>
</protein>
<feature type="transmembrane region" description="Helical" evidence="10">
    <location>
        <begin position="59"/>
        <end position="83"/>
    </location>
</feature>
<evidence type="ECO:0000313" key="12">
    <source>
        <dbReference type="Proteomes" id="UP001642520"/>
    </source>
</evidence>
<keyword evidence="3 10" id="KW-0716">Sensory transduction</keyword>
<dbReference type="InterPro" id="IPR004117">
    <property type="entry name" value="7tm6_olfct_rcpt"/>
</dbReference>
<evidence type="ECO:0000256" key="9">
    <source>
        <dbReference type="ARBA" id="ARBA00023224"/>
    </source>
</evidence>
<keyword evidence="7 10" id="KW-0472">Membrane</keyword>
<reference evidence="11 12" key="1">
    <citation type="submission" date="2024-08" db="EMBL/GenBank/DDBJ databases">
        <authorList>
            <person name="Will J Nash"/>
            <person name="Angela Man"/>
            <person name="Seanna McTaggart"/>
            <person name="Kendall Baker"/>
            <person name="Tom Barker"/>
            <person name="Leah Catchpole"/>
            <person name="Alex Durrant"/>
            <person name="Karim Gharbi"/>
            <person name="Naomi Irish"/>
            <person name="Gemy Kaithakottil"/>
            <person name="Debby Ku"/>
            <person name="Aaliyah Providence"/>
            <person name="Felix Shaw"/>
            <person name="David Swarbreck"/>
            <person name="Chris Watkins"/>
            <person name="Ann M. McCartney"/>
            <person name="Giulio Formenti"/>
            <person name="Alice Mouton"/>
            <person name="Noel Vella"/>
            <person name="Bjorn M von Reumont"/>
            <person name="Adriana Vella"/>
            <person name="Wilfried Haerty"/>
        </authorList>
    </citation>
    <scope>NUCLEOTIDE SEQUENCE [LARGE SCALE GENOMIC DNA]</scope>
</reference>
<feature type="transmembrane region" description="Helical" evidence="10">
    <location>
        <begin position="213"/>
        <end position="234"/>
    </location>
</feature>
<comment type="caution">
    <text evidence="10">Lacks conserved residue(s) required for the propagation of feature annotation.</text>
</comment>
<evidence type="ECO:0000256" key="1">
    <source>
        <dbReference type="ARBA" id="ARBA00004651"/>
    </source>
</evidence>
<accession>A0ABP1N4Z3</accession>
<dbReference type="Proteomes" id="UP001642520">
    <property type="component" value="Unassembled WGS sequence"/>
</dbReference>
<evidence type="ECO:0000256" key="2">
    <source>
        <dbReference type="ARBA" id="ARBA00022475"/>
    </source>
</evidence>
<dbReference type="EMBL" id="CAXAJV020001282">
    <property type="protein sequence ID" value="CAL7935123.1"/>
    <property type="molecule type" value="Genomic_DNA"/>
</dbReference>
<keyword evidence="4 10" id="KW-0812">Transmembrane</keyword>
<organism evidence="11 12">
    <name type="scientific">Xylocopa violacea</name>
    <name type="common">Violet carpenter bee</name>
    <name type="synonym">Apis violacea</name>
    <dbReference type="NCBI Taxonomy" id="135666"/>
    <lineage>
        <taxon>Eukaryota</taxon>
        <taxon>Metazoa</taxon>
        <taxon>Ecdysozoa</taxon>
        <taxon>Arthropoda</taxon>
        <taxon>Hexapoda</taxon>
        <taxon>Insecta</taxon>
        <taxon>Pterygota</taxon>
        <taxon>Neoptera</taxon>
        <taxon>Endopterygota</taxon>
        <taxon>Hymenoptera</taxon>
        <taxon>Apocrita</taxon>
        <taxon>Aculeata</taxon>
        <taxon>Apoidea</taxon>
        <taxon>Anthophila</taxon>
        <taxon>Apidae</taxon>
        <taxon>Xylocopa</taxon>
        <taxon>Xylocopa</taxon>
    </lineage>
</organism>
<evidence type="ECO:0000313" key="11">
    <source>
        <dbReference type="EMBL" id="CAL7935123.1"/>
    </source>
</evidence>
<evidence type="ECO:0000256" key="3">
    <source>
        <dbReference type="ARBA" id="ARBA00022606"/>
    </source>
</evidence>
<comment type="caution">
    <text evidence="11">The sequence shown here is derived from an EMBL/GenBank/DDBJ whole genome shotgun (WGS) entry which is preliminary data.</text>
</comment>
<sequence>MDATQYEYLRLNKYLLFTIGTWPYQTVLQRIFVGIIFISIIATQVIVQVSIKSNNLLLVFFYRLILIFYYYWSLLIGGMITAILDGDIESFLESFAPVTISLMCLAKYINFFYNFDQMRRLLDIMRDDWKMYTKTRNEFEIFCEQYAVGRKLTTTLATFLFGLITPFAAMPLLLNAADALGLCNLSDNRPLAFRVEHFLDVDKYYYPLLVHSYFGTVAYTAIVVAINSIIAVYVRHECGLCEILRMKLENFVEDDNMDINLHPNEHEDRWYRNARECVLLHKHIIEFAKILEDANTTSYLLQLGLNMICVSFTQFQAVINLEDTAMVLRYVSVSICLLCDLLFVSWPGQQLSDYTERIFRYTTNGKWYQSSINCRKLLTIMLSKSVTPLKLTACKLYTLNLESFSAVARTSFSYTMVLCSLQ</sequence>
<dbReference type="PANTHER" id="PTHR21137:SF35">
    <property type="entry name" value="ODORANT RECEPTOR 19A-RELATED"/>
    <property type="match status" value="1"/>
</dbReference>
<evidence type="ECO:0000256" key="8">
    <source>
        <dbReference type="ARBA" id="ARBA00023170"/>
    </source>
</evidence>
<evidence type="ECO:0000256" key="10">
    <source>
        <dbReference type="RuleBase" id="RU351113"/>
    </source>
</evidence>
<evidence type="ECO:0000256" key="4">
    <source>
        <dbReference type="ARBA" id="ARBA00022692"/>
    </source>
</evidence>
<keyword evidence="8 10" id="KW-0675">Receptor</keyword>
<proteinExistence type="inferred from homology"/>
<comment type="subcellular location">
    <subcellularLocation>
        <location evidence="1 10">Cell membrane</location>
        <topology evidence="1 10">Multi-pass membrane protein</topology>
    </subcellularLocation>
</comment>
<evidence type="ECO:0000256" key="5">
    <source>
        <dbReference type="ARBA" id="ARBA00022725"/>
    </source>
</evidence>
<keyword evidence="5 10" id="KW-0552">Olfaction</keyword>
<keyword evidence="2" id="KW-1003">Cell membrane</keyword>
<dbReference type="PANTHER" id="PTHR21137">
    <property type="entry name" value="ODORANT RECEPTOR"/>
    <property type="match status" value="1"/>
</dbReference>
<feature type="transmembrane region" description="Helical" evidence="10">
    <location>
        <begin position="156"/>
        <end position="177"/>
    </location>
</feature>